<dbReference type="SUPFAM" id="SSF63748">
    <property type="entry name" value="Tudor/PWWP/MBT"/>
    <property type="match status" value="10"/>
</dbReference>
<feature type="compositionally biased region" description="Low complexity" evidence="1">
    <location>
        <begin position="968"/>
        <end position="993"/>
    </location>
</feature>
<evidence type="ECO:0000313" key="3">
    <source>
        <dbReference type="Proteomes" id="UP000001819"/>
    </source>
</evidence>
<dbReference type="Gene3D" id="2.30.30.140">
    <property type="match status" value="9"/>
</dbReference>
<dbReference type="RefSeq" id="XP_001360423.3">
    <property type="nucleotide sequence ID" value="XM_001360386.4"/>
</dbReference>
<feature type="domain" description="Tudor" evidence="2">
    <location>
        <begin position="647"/>
        <end position="702"/>
    </location>
</feature>
<dbReference type="Pfam" id="PF00567">
    <property type="entry name" value="TUDOR"/>
    <property type="match status" value="9"/>
</dbReference>
<dbReference type="PANTHER" id="PTHR22948:SF29">
    <property type="entry name" value="FI02030P-RELATED"/>
    <property type="match status" value="1"/>
</dbReference>
<feature type="region of interest" description="Disordered" evidence="1">
    <location>
        <begin position="1509"/>
        <end position="1554"/>
    </location>
</feature>
<feature type="compositionally biased region" description="Polar residues" evidence="1">
    <location>
        <begin position="955"/>
        <end position="967"/>
    </location>
</feature>
<feature type="domain" description="Tudor" evidence="2">
    <location>
        <begin position="1656"/>
        <end position="1712"/>
    </location>
</feature>
<feature type="domain" description="Tudor" evidence="2">
    <location>
        <begin position="459"/>
        <end position="517"/>
    </location>
</feature>
<feature type="region of interest" description="Disordered" evidence="1">
    <location>
        <begin position="815"/>
        <end position="995"/>
    </location>
</feature>
<dbReference type="Proteomes" id="UP000001819">
    <property type="component" value="Chromosome 3"/>
</dbReference>
<dbReference type="Gene3D" id="2.40.50.790">
    <property type="match status" value="2"/>
</dbReference>
<evidence type="ECO:0000313" key="4">
    <source>
        <dbReference type="RefSeq" id="XP_001360423.3"/>
    </source>
</evidence>
<gene>
    <name evidence="4 5" type="primary">tud</name>
</gene>
<feature type="compositionally biased region" description="Basic and acidic residues" evidence="1">
    <location>
        <begin position="1535"/>
        <end position="1546"/>
    </location>
</feature>
<feature type="compositionally biased region" description="Polar residues" evidence="1">
    <location>
        <begin position="899"/>
        <end position="929"/>
    </location>
</feature>
<feature type="domain" description="Tudor" evidence="2">
    <location>
        <begin position="2392"/>
        <end position="2451"/>
    </location>
</feature>
<feature type="compositionally biased region" description="Polar residues" evidence="1">
    <location>
        <begin position="876"/>
        <end position="892"/>
    </location>
</feature>
<feature type="region of interest" description="Disordered" evidence="1">
    <location>
        <begin position="1566"/>
        <end position="1586"/>
    </location>
</feature>
<feature type="compositionally biased region" description="Low complexity" evidence="1">
    <location>
        <begin position="823"/>
        <end position="839"/>
    </location>
</feature>
<dbReference type="CDD" id="cd20379">
    <property type="entry name" value="Tudor_dTUD-like"/>
    <property type="match status" value="2"/>
</dbReference>
<reference evidence="3" key="1">
    <citation type="submission" date="2024-06" db="UniProtKB">
        <authorList>
            <consortium name="RefSeq"/>
        </authorList>
    </citation>
    <scope>NUCLEOTIDE SEQUENCE [LARGE SCALE GENOMIC DNA]</scope>
    <source>
        <strain evidence="5">MV-25-SWS-2005</strain>
        <strain evidence="3">MV2-25</strain>
        <tissue evidence="5">Whole body</tissue>
    </source>
</reference>
<reference evidence="4" key="2">
    <citation type="submission" date="2025-04" db="UniProtKB">
        <authorList>
            <consortium name="RefSeq"/>
        </authorList>
    </citation>
    <scope>IDENTIFICATION</scope>
    <source>
        <strain evidence="4">MV-25-SWS-2005</strain>
        <tissue evidence="4">Whole body</tissue>
    </source>
</reference>
<dbReference type="FunFam" id="2.30.30.140:FF:000172">
    <property type="entry name" value="Maternal protein tudor"/>
    <property type="match status" value="1"/>
</dbReference>
<dbReference type="PROSITE" id="PS50304">
    <property type="entry name" value="TUDOR"/>
    <property type="match status" value="9"/>
</dbReference>
<feature type="domain" description="Tudor" evidence="2">
    <location>
        <begin position="2021"/>
        <end position="2078"/>
    </location>
</feature>
<protein>
    <submittedName>
        <fullName evidence="4 5">Maternal protein tudor</fullName>
    </submittedName>
</protein>
<feature type="domain" description="Tudor" evidence="2">
    <location>
        <begin position="69"/>
        <end position="137"/>
    </location>
</feature>
<dbReference type="PANTHER" id="PTHR22948">
    <property type="entry name" value="TUDOR DOMAIN CONTAINING PROTEIN"/>
    <property type="match status" value="1"/>
</dbReference>
<keyword evidence="3" id="KW-1185">Reference proteome</keyword>
<evidence type="ECO:0000313" key="5">
    <source>
        <dbReference type="RefSeq" id="XP_033233608.1"/>
    </source>
</evidence>
<dbReference type="Gene3D" id="2.40.50.90">
    <property type="match status" value="3"/>
</dbReference>
<feature type="compositionally biased region" description="Low complexity" evidence="1">
    <location>
        <begin position="935"/>
        <end position="953"/>
    </location>
</feature>
<feature type="domain" description="Tudor" evidence="2">
    <location>
        <begin position="1060"/>
        <end position="1120"/>
    </location>
</feature>
<accession>A0A6I8UT05</accession>
<feature type="domain" description="Tudor" evidence="2">
    <location>
        <begin position="1834"/>
        <end position="1893"/>
    </location>
</feature>
<dbReference type="SMART" id="SM00333">
    <property type="entry name" value="TUDOR"/>
    <property type="match status" value="10"/>
</dbReference>
<evidence type="ECO:0000256" key="1">
    <source>
        <dbReference type="SAM" id="MobiDB-lite"/>
    </source>
</evidence>
<feature type="domain" description="Tudor" evidence="2">
    <location>
        <begin position="1350"/>
        <end position="1409"/>
    </location>
</feature>
<organism evidence="3 4">
    <name type="scientific">Drosophila pseudoobscura pseudoobscura</name>
    <name type="common">Fruit fly</name>
    <dbReference type="NCBI Taxonomy" id="46245"/>
    <lineage>
        <taxon>Eukaryota</taxon>
        <taxon>Metazoa</taxon>
        <taxon>Ecdysozoa</taxon>
        <taxon>Arthropoda</taxon>
        <taxon>Hexapoda</taxon>
        <taxon>Insecta</taxon>
        <taxon>Pterygota</taxon>
        <taxon>Neoptera</taxon>
        <taxon>Endopterygota</taxon>
        <taxon>Diptera</taxon>
        <taxon>Brachycera</taxon>
        <taxon>Muscomorpha</taxon>
        <taxon>Ephydroidea</taxon>
        <taxon>Drosophilidae</taxon>
        <taxon>Drosophila</taxon>
        <taxon>Sophophora</taxon>
    </lineage>
</organism>
<sequence length="2521" mass="284793">MNGQPHFGGGSSSILNLHITHLDHIGPYLKVYGQINRDAALLITKRIENVLPTCFAIEPTWSIERVQALLTLGTVCVLKQTNGAAPGDTEYMRVRVLSATPDGNKRMHVEIEYLDYGFRRTVSSHDLMFLKQPKLLLNIPILCSQYIVLGICAEWDRSDLETVHQLIVNQTVQLTIDPTQICGQSFASVRWKDFDLTEFLVQQKQIGAPVATQLMLDHCKKLWRDAPQSPVTEYNNNNIISSSSAFKTPTDVAREQLAARRSLSARLEMQRVVSATPLSVLNPAAADYSPKQQQPLANLTNVMAPLGQMPPQSLANTQKPNYEATHSFNDSYVPKVDAKQQVYNYYNVRMNKPAPKAVMLQPFMQAQNPTGSYAPMAYAPARFTPPPPQASVQRPSAQQRTIPAFRTTSLTLGLTYDVHVSYVENGPHLFWVQLKSTAKELDAMMEQIERMRLQPLPQSPEVGSACVARFSQDGNFYRALVSSIKEQRFRVVYVDYGNSEVLPSKDVYQIPTELLQIKPFAYRFALAGIKEIEPIDESMKQIFKNSALYKDFQLTVQQPESVGSMQTCHLLDSFRGRNILAELKQQKSSLQEYEKADHLVNDDEVEIRYIDSPSNFYVQKVANIAQFQVLMDNMFTYYNINQKVPDKLTLGAPCIVKCDQEWYRAEILRVDDSVIVRHVDFGYEQTVKRHLIGHIAKEHLKMPRQAIKCCLKGFEQSELGQDKITDQFEMLAEESNIRRRTFNVRVFRIEPDGLNVVNLLAKNLNVMKKLYKLSMPFDKYLSLEKGQFNGNTTRAESVVSSELDKDLILNSTSIVESEERQQHQQQKQPLPQLLQQQQQTVRGKSSSDWDKRSSSSANSKDSKHPQQLQKIERNLDSNFDSQSTGSHNSAGSSPRKGSRQNGRSQTQSPRLLNGNSEANKNRRFSNSQSPRKEPQSSQQQRNQPNQRSQNAPQGFAQNPQRQKSTLDGGSISSKRSSGVESGASSASESAVAGKSEKYVPLDKAYSLQDMKTTGKEAVSLSWWVSPFQFYVVTKSAAAKYDGLLREMRQFYRQKSHQPLQLKVGSTVVVRQRRDNAILRGTVTACNHMMRKYRVFCVDTGSLITVTSEDVWQLEQRFANAPCLVHRCSFHSVVTNYDNLYIVDRMEKFVPVNARVECEFLSKQQISNSNSSCSYTVNMYVNGSSLRDTLVKEKFLTEVAPEVRVSLLAGQQVRGKFTSVRDMTNFKIQLDYCHDVSFLCSYDDTKFVKSNPDMARRFKEYYEGKSYALNVKHVCENNIIHLRPVMPLFKEDRKAFVCSYPVVLSSFKALVVHAAKPYRVFVQPLAIESAMQTLLDEMYEFYEAKGDSLIKFKQGQICAARGSDGNWYRARIVANDLNAPRTEVFYVDYGNTEELNRQDIKALDDRFYANPSGFAVEINLPLGRPSNEAKLKSRLAELLEEQVVTIQPIEVRRNHLIGNVITGDNQNVSERLKAEKLVASHLDLDYMRKQLDKGKSPTYEYIETVDLTMDDEEDKRSKESRSKSSSANASPKAKKPQNDKEPRKKEPSAAVPPVPVAQIVAVEPVAVAEPSKPSSPEPAPSVSKAKEPVNTIVQAEEPPQPPAQPEEDPYKGMETVVLSHCDNPAHFFVHPVDQLEKLNRMQENLQIVSPSLPPLENVVDGTDCVSLYSVDKCWYRAKILDAELMVLLFIDFGNTDCVSDTTDIKQSMFGHMDPFCLPCALPIAPKNTRDWVDAANGIFNESYSKILRYEYLSRGDYKTISYVRLYIDDEDVAKKLIADGYAKPLEYVASGCTCYISHVNAIRDFYIQLERDSKALELIEMYLRDNEKTLEPLERFEKGAIVAALFEDDELWYRAELLKQLPDSRYEVLFIDYGNTSTTTKCLKVSEEIAKLPSLSKKCSLQLPLTHTAWSEEAEAKFAELTGEGELVFTTQLLKPGADHVTINLMLDEENIIDRLLPLCPKREPTSSLAGFSSGSTATTKATITQVKSASQIYLQLAEKHALADSICTKLNAGKLQPKKDKGHLGELCVVQCKDDKDFYRGRILELLDNKYRVFLIDFGMVIEVDDALYETPDEFTTILPLAEVYSLEPCADFEKNKSLTTESLHDILESCDGAVVAEILDKTASPPIVRLTIKDKNGMNIFEQLQKLVEAKLKLIQKDNENSECIISHGHSPRSFYVQLKKNSQLLDLVVKSLQGLDKVNLKSLDIAAEAAEAAMGVAYSEEDTCFYRCLIKSVLKEKEFVVFLVDYGITMAATEIFQLPRQLVDVPPLALHCQLSEIPEDVPDTKLEEAFAALLEQHFGEVYEITTQPNEDDTKPHLAKLRINYKDFAQELTNTVAGVQKPLQVELHNCVVVQYDDPTSFYVQMEVDVPALEQMTDKLLDTEQELPAFTDLKVGAVCVAQFPEDEVFYRAQIVKVLDEGKCEVHFIDFGNNAVTDQFRQLPEELAKPPRYSKHCELESATIAKCNVADLQSFIDTRFSETFQVEILATKGQVADSCTHVVRLFYQSTSISEKLRLQESQ</sequence>
<dbReference type="GO" id="GO:0005737">
    <property type="term" value="C:cytoplasm"/>
    <property type="evidence" value="ECO:0007669"/>
    <property type="project" value="UniProtKB-ARBA"/>
</dbReference>
<dbReference type="InterPro" id="IPR035437">
    <property type="entry name" value="SNase_OB-fold_sf"/>
</dbReference>
<proteinExistence type="predicted"/>
<name>A0A6I8UT05_DROPS</name>
<dbReference type="InterPro" id="IPR050621">
    <property type="entry name" value="Tudor_domain_containing"/>
</dbReference>
<dbReference type="RefSeq" id="XP_033233608.1">
    <property type="nucleotide sequence ID" value="XM_033377717.1"/>
</dbReference>
<dbReference type="KEGG" id="dpo:4803759"/>
<dbReference type="FunFam" id="2.30.30.140:FF:000018">
    <property type="entry name" value="Serine/threonine-protein kinase 31"/>
    <property type="match status" value="2"/>
</dbReference>
<dbReference type="InterPro" id="IPR002999">
    <property type="entry name" value="Tudor"/>
</dbReference>
<feature type="compositionally biased region" description="Basic and acidic residues" evidence="1">
    <location>
        <begin position="860"/>
        <end position="875"/>
    </location>
</feature>
<evidence type="ECO:0000259" key="2">
    <source>
        <dbReference type="PROSITE" id="PS50304"/>
    </source>
</evidence>